<comment type="caution">
    <text evidence="3">The sequence shown here is derived from an EMBL/GenBank/DDBJ whole genome shotgun (WGS) entry which is preliminary data.</text>
</comment>
<dbReference type="Pfam" id="PF01471">
    <property type="entry name" value="PG_binding_1"/>
    <property type="match status" value="1"/>
</dbReference>
<evidence type="ECO:0000259" key="2">
    <source>
        <dbReference type="Pfam" id="PF01471"/>
    </source>
</evidence>
<feature type="domain" description="Peptidoglycan binding-like" evidence="2">
    <location>
        <begin position="103"/>
        <end position="160"/>
    </location>
</feature>
<dbReference type="InterPro" id="IPR036365">
    <property type="entry name" value="PGBD-like_sf"/>
</dbReference>
<keyword evidence="4" id="KW-1185">Reference proteome</keyword>
<dbReference type="AlphaFoldDB" id="A0A8J3NRW0"/>
<evidence type="ECO:0000313" key="4">
    <source>
        <dbReference type="Proteomes" id="UP000619293"/>
    </source>
</evidence>
<feature type="transmembrane region" description="Helical" evidence="1">
    <location>
        <begin position="26"/>
        <end position="45"/>
    </location>
</feature>
<dbReference type="Gene3D" id="1.10.101.10">
    <property type="entry name" value="PGBD-like superfamily/PGBD"/>
    <property type="match status" value="1"/>
</dbReference>
<dbReference type="Proteomes" id="UP000619293">
    <property type="component" value="Unassembled WGS sequence"/>
</dbReference>
<keyword evidence="1" id="KW-0812">Transmembrane</keyword>
<organism evidence="3 4">
    <name type="scientific">Catellatospora chokoriensis</name>
    <dbReference type="NCBI Taxonomy" id="310353"/>
    <lineage>
        <taxon>Bacteria</taxon>
        <taxon>Bacillati</taxon>
        <taxon>Actinomycetota</taxon>
        <taxon>Actinomycetes</taxon>
        <taxon>Micromonosporales</taxon>
        <taxon>Micromonosporaceae</taxon>
        <taxon>Catellatospora</taxon>
    </lineage>
</organism>
<dbReference type="InterPro" id="IPR002477">
    <property type="entry name" value="Peptidoglycan-bd-like"/>
</dbReference>
<name>A0A8J3NRW0_9ACTN</name>
<keyword evidence="1" id="KW-0472">Membrane</keyword>
<dbReference type="InterPro" id="IPR036366">
    <property type="entry name" value="PGBDSf"/>
</dbReference>
<sequence>MTASEVSTAAIAAAEPSRTIGGRARLLTTWGLLAALVTTLVTITASPAQAATPKCNGLGYVVGTWVQDWDIEHDMVGYAPVYNPGPNMTWKCTMAPGLTNHWGVRALQTSLNSCYLSVIKTPLKVDGSYGPKTKAAVDLAQKWHKITRDGIYGPQTAAAMYHRTWAIEGPPGAKNAPGHWGCARLGVIQSGV</sequence>
<dbReference type="SUPFAM" id="SSF47090">
    <property type="entry name" value="PGBD-like"/>
    <property type="match status" value="1"/>
</dbReference>
<dbReference type="EMBL" id="BONG01000018">
    <property type="protein sequence ID" value="GIF89833.1"/>
    <property type="molecule type" value="Genomic_DNA"/>
</dbReference>
<evidence type="ECO:0000313" key="3">
    <source>
        <dbReference type="EMBL" id="GIF89833.1"/>
    </source>
</evidence>
<accession>A0A8J3NRW0</accession>
<reference evidence="3 4" key="1">
    <citation type="submission" date="2021-01" db="EMBL/GenBank/DDBJ databases">
        <title>Whole genome shotgun sequence of Catellatospora chokoriensis NBRC 107358.</title>
        <authorList>
            <person name="Komaki H."/>
            <person name="Tamura T."/>
        </authorList>
    </citation>
    <scope>NUCLEOTIDE SEQUENCE [LARGE SCALE GENOMIC DNA]</scope>
    <source>
        <strain evidence="3 4">NBRC 107358</strain>
    </source>
</reference>
<gene>
    <name evidence="3" type="ORF">Cch02nite_32770</name>
</gene>
<keyword evidence="1" id="KW-1133">Transmembrane helix</keyword>
<protein>
    <recommendedName>
        <fullName evidence="2">Peptidoglycan binding-like domain-containing protein</fullName>
    </recommendedName>
</protein>
<proteinExistence type="predicted"/>
<evidence type="ECO:0000256" key="1">
    <source>
        <dbReference type="SAM" id="Phobius"/>
    </source>
</evidence>